<sequence>MGSSCPSAPTSLCSLCSPLPYGRDPRAWGEDEDYSAVKKNSSRSAWGATVLIHEASLENDVTQETLEKRRCTVREAAEVGMRMNAFTQHYIVHLTGS</sequence>
<gene>
    <name evidence="1" type="ORF">BC938DRAFT_482811</name>
</gene>
<evidence type="ECO:0000313" key="1">
    <source>
        <dbReference type="EMBL" id="RUS27736.1"/>
    </source>
</evidence>
<proteinExistence type="predicted"/>
<reference evidence="1 2" key="1">
    <citation type="journal article" date="2018" name="New Phytol.">
        <title>Phylogenomics of Endogonaceae and evolution of mycorrhizas within Mucoromycota.</title>
        <authorList>
            <person name="Chang Y."/>
            <person name="Desiro A."/>
            <person name="Na H."/>
            <person name="Sandor L."/>
            <person name="Lipzen A."/>
            <person name="Clum A."/>
            <person name="Barry K."/>
            <person name="Grigoriev I.V."/>
            <person name="Martin F.M."/>
            <person name="Stajich J.E."/>
            <person name="Smith M.E."/>
            <person name="Bonito G."/>
            <person name="Spatafora J.W."/>
        </authorList>
    </citation>
    <scope>NUCLEOTIDE SEQUENCE [LARGE SCALE GENOMIC DNA]</scope>
    <source>
        <strain evidence="1 2">AD002</strain>
    </source>
</reference>
<comment type="caution">
    <text evidence="1">The sequence shown here is derived from an EMBL/GenBank/DDBJ whole genome shotgun (WGS) entry which is preliminary data.</text>
</comment>
<organism evidence="1 2">
    <name type="scientific">Jimgerdemannia flammicorona</name>
    <dbReference type="NCBI Taxonomy" id="994334"/>
    <lineage>
        <taxon>Eukaryota</taxon>
        <taxon>Fungi</taxon>
        <taxon>Fungi incertae sedis</taxon>
        <taxon>Mucoromycota</taxon>
        <taxon>Mucoromycotina</taxon>
        <taxon>Endogonomycetes</taxon>
        <taxon>Endogonales</taxon>
        <taxon>Endogonaceae</taxon>
        <taxon>Jimgerdemannia</taxon>
    </lineage>
</organism>
<name>A0A433QD56_9FUNG</name>
<evidence type="ECO:0000313" key="2">
    <source>
        <dbReference type="Proteomes" id="UP000274822"/>
    </source>
</evidence>
<dbReference type="AlphaFoldDB" id="A0A433QD56"/>
<dbReference type="InterPro" id="IPR036866">
    <property type="entry name" value="RibonucZ/Hydroxyglut_hydro"/>
</dbReference>
<dbReference type="Proteomes" id="UP000274822">
    <property type="component" value="Unassembled WGS sequence"/>
</dbReference>
<dbReference type="EMBL" id="RBNJ01007868">
    <property type="protein sequence ID" value="RUS27736.1"/>
    <property type="molecule type" value="Genomic_DNA"/>
</dbReference>
<accession>A0A433QD56</accession>
<dbReference type="Gene3D" id="3.60.15.10">
    <property type="entry name" value="Ribonuclease Z/Hydroxyacylglutathione hydrolase-like"/>
    <property type="match status" value="1"/>
</dbReference>
<protein>
    <submittedName>
        <fullName evidence="1">Uncharacterized protein</fullName>
    </submittedName>
</protein>
<keyword evidence="2" id="KW-1185">Reference proteome</keyword>